<sequence>MDIQTILVFLLFAIALVYVGRLVFKSLQVKKDGCAGNCKCGVDFSDIKPVKK</sequence>
<dbReference type="Pfam" id="PF12669">
    <property type="entry name" value="FeoB_associated"/>
    <property type="match status" value="1"/>
</dbReference>
<reference evidence="2 3" key="1">
    <citation type="submission" date="2019-02" db="EMBL/GenBank/DDBJ databases">
        <title>Pedobacter kyonggii whole genome sequence analysis.</title>
        <authorList>
            <person name="Dahal R.H."/>
        </authorList>
    </citation>
    <scope>NUCLEOTIDE SEQUENCE [LARGE SCALE GENOMIC DNA]</scope>
    <source>
        <strain evidence="2 3">K-4-11-1</strain>
    </source>
</reference>
<accession>A0A4Q9HJ51</accession>
<keyword evidence="1" id="KW-0472">Membrane</keyword>
<dbReference type="EMBL" id="SIXF01000001">
    <property type="protein sequence ID" value="TBO45277.1"/>
    <property type="molecule type" value="Genomic_DNA"/>
</dbReference>
<keyword evidence="3" id="KW-1185">Reference proteome</keyword>
<evidence type="ECO:0000256" key="1">
    <source>
        <dbReference type="SAM" id="Phobius"/>
    </source>
</evidence>
<proteinExistence type="predicted"/>
<evidence type="ECO:0000313" key="3">
    <source>
        <dbReference type="Proteomes" id="UP000291819"/>
    </source>
</evidence>
<keyword evidence="1" id="KW-0812">Transmembrane</keyword>
<gene>
    <name evidence="2" type="ORF">EYS08_01300</name>
</gene>
<comment type="caution">
    <text evidence="2">The sequence shown here is derived from an EMBL/GenBank/DDBJ whole genome shotgun (WGS) entry which is preliminary data.</text>
</comment>
<evidence type="ECO:0000313" key="2">
    <source>
        <dbReference type="EMBL" id="TBO45277.1"/>
    </source>
</evidence>
<organism evidence="2 3">
    <name type="scientific">Pedobacter kyonggii</name>
    <dbReference type="NCBI Taxonomy" id="1926871"/>
    <lineage>
        <taxon>Bacteria</taxon>
        <taxon>Pseudomonadati</taxon>
        <taxon>Bacteroidota</taxon>
        <taxon>Sphingobacteriia</taxon>
        <taxon>Sphingobacteriales</taxon>
        <taxon>Sphingobacteriaceae</taxon>
        <taxon>Pedobacter</taxon>
    </lineage>
</organism>
<feature type="transmembrane region" description="Helical" evidence="1">
    <location>
        <begin position="6"/>
        <end position="24"/>
    </location>
</feature>
<dbReference type="AlphaFoldDB" id="A0A4Q9HJ51"/>
<dbReference type="Proteomes" id="UP000291819">
    <property type="component" value="Unassembled WGS sequence"/>
</dbReference>
<dbReference type="OrthoDB" id="771982at2"/>
<protein>
    <submittedName>
        <fullName evidence="2">FeoB-associated Cys-rich membrane protein</fullName>
    </submittedName>
</protein>
<name>A0A4Q9HJ51_9SPHI</name>
<keyword evidence="1" id="KW-1133">Transmembrane helix</keyword>